<proteinExistence type="predicted"/>
<accession>A0A2W1BMR3</accession>
<protein>
    <submittedName>
        <fullName evidence="1">Uncharacterized protein</fullName>
    </submittedName>
</protein>
<evidence type="ECO:0000313" key="1">
    <source>
        <dbReference type="EMBL" id="PZC74010.1"/>
    </source>
</evidence>
<dbReference type="Proteomes" id="UP000249218">
    <property type="component" value="Unassembled WGS sequence"/>
</dbReference>
<name>A0A2W1BMR3_HELAM</name>
<dbReference type="EMBL" id="KZ150073">
    <property type="protein sequence ID" value="PZC74010.1"/>
    <property type="molecule type" value="Genomic_DNA"/>
</dbReference>
<sequence length="100" mass="11573">MLDVAYFSSPWRNSRKPAFPNLKFPSCSVGDTVRVQIPDFDRGRGEFRNVLMVVIEKADDLYRLGNERSTTEEMFSRNQFSVCHDKLIDIENISPENKSL</sequence>
<reference evidence="1 2" key="1">
    <citation type="journal article" date="2017" name="BMC Biol.">
        <title>Genomic innovations, transcriptional plasticity and gene loss underlying the evolution and divergence of two highly polyphagous and invasive Helicoverpa pest species.</title>
        <authorList>
            <person name="Pearce S.L."/>
            <person name="Clarke D.F."/>
            <person name="East P.D."/>
            <person name="Elfekih S."/>
            <person name="Gordon K.H."/>
            <person name="Jermiin L.S."/>
            <person name="McGaughran A."/>
            <person name="Oakeshott J.G."/>
            <person name="Papanikolaou A."/>
            <person name="Perera O.P."/>
            <person name="Rane R.V."/>
            <person name="Richards S."/>
            <person name="Tay W.T."/>
            <person name="Walsh T.K."/>
            <person name="Anderson A."/>
            <person name="Anderson C.J."/>
            <person name="Asgari S."/>
            <person name="Board P.G."/>
            <person name="Bretschneider A."/>
            <person name="Campbell P.M."/>
            <person name="Chertemps T."/>
            <person name="Christeller J.T."/>
            <person name="Coppin C.W."/>
            <person name="Downes S.J."/>
            <person name="Duan G."/>
            <person name="Farnsworth C.A."/>
            <person name="Good R.T."/>
            <person name="Han L.B."/>
            <person name="Han Y.C."/>
            <person name="Hatje K."/>
            <person name="Horne I."/>
            <person name="Huang Y.P."/>
            <person name="Hughes D.S."/>
            <person name="Jacquin-Joly E."/>
            <person name="James W."/>
            <person name="Jhangiani S."/>
            <person name="Kollmar M."/>
            <person name="Kuwar S.S."/>
            <person name="Li S."/>
            <person name="Liu N.Y."/>
            <person name="Maibeche M.T."/>
            <person name="Miller J.R."/>
            <person name="Montagne N."/>
            <person name="Perry T."/>
            <person name="Qu J."/>
            <person name="Song S.V."/>
            <person name="Sutton G.G."/>
            <person name="Vogel H."/>
            <person name="Walenz B.P."/>
            <person name="Xu W."/>
            <person name="Zhang H.J."/>
            <person name="Zou Z."/>
            <person name="Batterham P."/>
            <person name="Edwards O.R."/>
            <person name="Feyereisen R."/>
            <person name="Gibbs R.A."/>
            <person name="Heckel D.G."/>
            <person name="McGrath A."/>
            <person name="Robin C."/>
            <person name="Scherer S.E."/>
            <person name="Worley K.C."/>
            <person name="Wu Y.D."/>
        </authorList>
    </citation>
    <scope>NUCLEOTIDE SEQUENCE [LARGE SCALE GENOMIC DNA]</scope>
    <source>
        <strain evidence="1">Harm_GR_Male_#8</strain>
        <tissue evidence="1">Whole organism</tissue>
    </source>
</reference>
<gene>
    <name evidence="1" type="primary">HaOG208441</name>
    <name evidence="1" type="ORF">B5X24_HaOG208441</name>
</gene>
<keyword evidence="2" id="KW-1185">Reference proteome</keyword>
<dbReference type="AlphaFoldDB" id="A0A2W1BMR3"/>
<evidence type="ECO:0000313" key="2">
    <source>
        <dbReference type="Proteomes" id="UP000249218"/>
    </source>
</evidence>
<organism evidence="1 2">
    <name type="scientific">Helicoverpa armigera</name>
    <name type="common">Cotton bollworm</name>
    <name type="synonym">Heliothis armigera</name>
    <dbReference type="NCBI Taxonomy" id="29058"/>
    <lineage>
        <taxon>Eukaryota</taxon>
        <taxon>Metazoa</taxon>
        <taxon>Ecdysozoa</taxon>
        <taxon>Arthropoda</taxon>
        <taxon>Hexapoda</taxon>
        <taxon>Insecta</taxon>
        <taxon>Pterygota</taxon>
        <taxon>Neoptera</taxon>
        <taxon>Endopterygota</taxon>
        <taxon>Lepidoptera</taxon>
        <taxon>Glossata</taxon>
        <taxon>Ditrysia</taxon>
        <taxon>Noctuoidea</taxon>
        <taxon>Noctuidae</taxon>
        <taxon>Heliothinae</taxon>
        <taxon>Helicoverpa</taxon>
    </lineage>
</organism>